<reference evidence="10" key="1">
    <citation type="journal article" date="2019" name="Int. J. Syst. Evol. Microbiol.">
        <title>The Global Catalogue of Microorganisms (GCM) 10K type strain sequencing project: providing services to taxonomists for standard genome sequencing and annotation.</title>
        <authorList>
            <consortium name="The Broad Institute Genomics Platform"/>
            <consortium name="The Broad Institute Genome Sequencing Center for Infectious Disease"/>
            <person name="Wu L."/>
            <person name="Ma J."/>
        </authorList>
    </citation>
    <scope>NUCLEOTIDE SEQUENCE [LARGE SCALE GENOMIC DNA]</scope>
    <source>
        <strain evidence="10">CGMCC 1.10130</strain>
    </source>
</reference>
<comment type="cofactor">
    <cofactor evidence="6">
        <name>FMN</name>
        <dbReference type="ChEBI" id="CHEBI:58210"/>
    </cofactor>
</comment>
<keyword evidence="5 6" id="KW-0249">Electron transport</keyword>
<dbReference type="EMBL" id="BMDX01000007">
    <property type="protein sequence ID" value="GGA76824.1"/>
    <property type="molecule type" value="Genomic_DNA"/>
</dbReference>
<evidence type="ECO:0000256" key="7">
    <source>
        <dbReference type="SAM" id="Phobius"/>
    </source>
</evidence>
<keyword evidence="3 6" id="KW-0285">Flavoprotein</keyword>
<keyword evidence="10" id="KW-1185">Reference proteome</keyword>
<dbReference type="EC" id="7.-.-.-" evidence="6"/>
<dbReference type="GO" id="GO:0022900">
    <property type="term" value="P:electron transport chain"/>
    <property type="evidence" value="ECO:0007669"/>
    <property type="project" value="UniProtKB-UniRule"/>
</dbReference>
<evidence type="ECO:0000256" key="1">
    <source>
        <dbReference type="ARBA" id="ARBA00022448"/>
    </source>
</evidence>
<comment type="subcellular location">
    <subcellularLocation>
        <location evidence="6">Cell inner membrane</location>
        <topology evidence="6">Single-pass membrane protein</topology>
    </subcellularLocation>
</comment>
<evidence type="ECO:0000256" key="2">
    <source>
        <dbReference type="ARBA" id="ARBA00022553"/>
    </source>
</evidence>
<comment type="subunit">
    <text evidence="6">The complex is composed of six subunits: RnfA, RnfB, RnfC, RnfD, RnfE and RnfG.</text>
</comment>
<dbReference type="GO" id="GO:0010181">
    <property type="term" value="F:FMN binding"/>
    <property type="evidence" value="ECO:0007669"/>
    <property type="project" value="InterPro"/>
</dbReference>
<evidence type="ECO:0000259" key="8">
    <source>
        <dbReference type="SMART" id="SM00900"/>
    </source>
</evidence>
<comment type="similarity">
    <text evidence="6">Belongs to the RnfG family.</text>
</comment>
<dbReference type="NCBIfam" id="NF002519">
    <property type="entry name" value="PRK01908.1"/>
    <property type="match status" value="1"/>
</dbReference>
<dbReference type="AlphaFoldDB" id="A0A8J2U571"/>
<dbReference type="PANTHER" id="PTHR36118">
    <property type="entry name" value="ION-TRANSLOCATING OXIDOREDUCTASE COMPLEX SUBUNIT G"/>
    <property type="match status" value="1"/>
</dbReference>
<dbReference type="PIRSF" id="PIRSF006091">
    <property type="entry name" value="E_trnsport_RnfG"/>
    <property type="match status" value="1"/>
</dbReference>
<keyword evidence="6 7" id="KW-0472">Membrane</keyword>
<comment type="function">
    <text evidence="6">Part of a membrane-bound complex that couples electron transfer with translocation of ions across the membrane.</text>
</comment>
<evidence type="ECO:0000256" key="4">
    <source>
        <dbReference type="ARBA" id="ARBA00022643"/>
    </source>
</evidence>
<keyword evidence="6 7" id="KW-1133">Transmembrane helix</keyword>
<keyword evidence="1 6" id="KW-0813">Transport</keyword>
<evidence type="ECO:0000256" key="6">
    <source>
        <dbReference type="HAMAP-Rule" id="MF_00479"/>
    </source>
</evidence>
<dbReference type="GO" id="GO:0009055">
    <property type="term" value="F:electron transfer activity"/>
    <property type="evidence" value="ECO:0007669"/>
    <property type="project" value="InterPro"/>
</dbReference>
<dbReference type="RefSeq" id="WP_087506952.1">
    <property type="nucleotide sequence ID" value="NZ_BMDX01000007.1"/>
</dbReference>
<gene>
    <name evidence="6" type="primary">rnfG</name>
    <name evidence="9" type="ORF">GCM10011369_18440</name>
</gene>
<protein>
    <recommendedName>
        <fullName evidence="6">Ion-translocating oxidoreductase complex subunit G</fullName>
        <ecNumber evidence="6">7.-.-.-</ecNumber>
    </recommendedName>
    <alternativeName>
        <fullName evidence="6">Rnf electron transport complex subunit G</fullName>
    </alternativeName>
</protein>
<dbReference type="InterPro" id="IPR010209">
    <property type="entry name" value="Ion_transpt_RnfG/RsxG"/>
</dbReference>
<feature type="transmembrane region" description="Helical" evidence="7">
    <location>
        <begin position="23"/>
        <end position="46"/>
    </location>
</feature>
<keyword evidence="6" id="KW-0997">Cell inner membrane</keyword>
<keyword evidence="6" id="KW-1003">Cell membrane</keyword>
<feature type="domain" description="FMN-binding" evidence="8">
    <location>
        <begin position="106"/>
        <end position="198"/>
    </location>
</feature>
<dbReference type="SMART" id="SM00900">
    <property type="entry name" value="FMN_bind"/>
    <property type="match status" value="1"/>
</dbReference>
<keyword evidence="6" id="KW-1278">Translocase</keyword>
<feature type="modified residue" description="FMN phosphoryl threonine" evidence="6">
    <location>
        <position position="181"/>
    </location>
</feature>
<evidence type="ECO:0000313" key="10">
    <source>
        <dbReference type="Proteomes" id="UP000619743"/>
    </source>
</evidence>
<keyword evidence="6 7" id="KW-0812">Transmembrane</keyword>
<sequence length="219" mass="23815">MLPCIQKQLDRIRDNTSYQASSLAAATAIATGLLLLVSQLTAPAIAMRQREDQQMALALVMPSERYSNNILATAKSFRLDGRTYQLFTAFDNGVSAGYVVETEADGYAGPIKLMIGLDERLQIIGVRVLSHAETPGLGDKIEVSKHQWITSFDGLSLANTGDDKWQVKKDGGQFDQFSGATITPRAVVRQVHQTLRDMEAVAKQQATEQLSAVEQGASS</sequence>
<evidence type="ECO:0000313" key="9">
    <source>
        <dbReference type="EMBL" id="GGA76824.1"/>
    </source>
</evidence>
<dbReference type="PANTHER" id="PTHR36118:SF1">
    <property type="entry name" value="ION-TRANSLOCATING OXIDOREDUCTASE COMPLEX SUBUNIT G"/>
    <property type="match status" value="1"/>
</dbReference>
<keyword evidence="4 6" id="KW-0288">FMN</keyword>
<organism evidence="9 10">
    <name type="scientific">Neiella marina</name>
    <dbReference type="NCBI Taxonomy" id="508461"/>
    <lineage>
        <taxon>Bacteria</taxon>
        <taxon>Pseudomonadati</taxon>
        <taxon>Pseudomonadota</taxon>
        <taxon>Gammaproteobacteria</taxon>
        <taxon>Alteromonadales</taxon>
        <taxon>Echinimonadaceae</taxon>
        <taxon>Neiella</taxon>
    </lineage>
</organism>
<evidence type="ECO:0000256" key="5">
    <source>
        <dbReference type="ARBA" id="ARBA00022982"/>
    </source>
</evidence>
<dbReference type="Pfam" id="PF04205">
    <property type="entry name" value="FMN_bind"/>
    <property type="match status" value="1"/>
</dbReference>
<dbReference type="InterPro" id="IPR007329">
    <property type="entry name" value="FMN-bd"/>
</dbReference>
<comment type="caution">
    <text evidence="9">The sequence shown here is derived from an EMBL/GenBank/DDBJ whole genome shotgun (WGS) entry which is preliminary data.</text>
</comment>
<dbReference type="Proteomes" id="UP000619743">
    <property type="component" value="Unassembled WGS sequence"/>
</dbReference>
<accession>A0A8J2U571</accession>
<evidence type="ECO:0000256" key="3">
    <source>
        <dbReference type="ARBA" id="ARBA00022630"/>
    </source>
</evidence>
<keyword evidence="2 6" id="KW-0597">Phosphoprotein</keyword>
<dbReference type="GO" id="GO:0005886">
    <property type="term" value="C:plasma membrane"/>
    <property type="evidence" value="ECO:0007669"/>
    <property type="project" value="UniProtKB-SubCell"/>
</dbReference>
<dbReference type="HAMAP" id="MF_00479">
    <property type="entry name" value="RsxG_RnfG"/>
    <property type="match status" value="1"/>
</dbReference>
<name>A0A8J2U571_9GAMM</name>
<dbReference type="NCBIfam" id="TIGR01947">
    <property type="entry name" value="rnfG"/>
    <property type="match status" value="1"/>
</dbReference>
<proteinExistence type="inferred from homology"/>
<dbReference type="OrthoDB" id="9784165at2"/>